<proteinExistence type="predicted"/>
<evidence type="ECO:0000313" key="2">
    <source>
        <dbReference type="Proteomes" id="UP000515317"/>
    </source>
</evidence>
<reference evidence="1 2" key="1">
    <citation type="submission" date="2020-08" db="EMBL/GenBank/DDBJ databases">
        <title>Genome sequence of Rhizobiales bacterium strain IZ6.</title>
        <authorList>
            <person name="Nakai R."/>
            <person name="Naganuma T."/>
        </authorList>
    </citation>
    <scope>NUCLEOTIDE SEQUENCE [LARGE SCALE GENOMIC DNA]</scope>
    <source>
        <strain evidence="1 2">IZ6</strain>
    </source>
</reference>
<organism evidence="1 2">
    <name type="scientific">Terrihabitans soli</name>
    <dbReference type="NCBI Taxonomy" id="708113"/>
    <lineage>
        <taxon>Bacteria</taxon>
        <taxon>Pseudomonadati</taxon>
        <taxon>Pseudomonadota</taxon>
        <taxon>Alphaproteobacteria</taxon>
        <taxon>Hyphomicrobiales</taxon>
        <taxon>Terrihabitans</taxon>
    </lineage>
</organism>
<dbReference type="KEGG" id="tso:IZ6_24560"/>
<name>A0A6S6QXH4_9HYPH</name>
<dbReference type="RefSeq" id="WP_222875346.1">
    <property type="nucleotide sequence ID" value="NZ_AP023361.1"/>
</dbReference>
<evidence type="ECO:0000313" key="1">
    <source>
        <dbReference type="EMBL" id="BCJ91721.1"/>
    </source>
</evidence>
<protein>
    <submittedName>
        <fullName evidence="1">Uncharacterized protein</fullName>
    </submittedName>
</protein>
<dbReference type="EMBL" id="AP023361">
    <property type="protein sequence ID" value="BCJ91721.1"/>
    <property type="molecule type" value="Genomic_DNA"/>
</dbReference>
<dbReference type="Proteomes" id="UP000515317">
    <property type="component" value="Chromosome"/>
</dbReference>
<sequence length="66" mass="7453">MTDLDHIEALVLERVKSAQRQNERGSDRARMKQRVRENEASEILGLIRKLKKEIAADAGADQVHTG</sequence>
<dbReference type="AlphaFoldDB" id="A0A6S6QXH4"/>
<gene>
    <name evidence="1" type="ORF">IZ6_24560</name>
</gene>
<keyword evidence="2" id="KW-1185">Reference proteome</keyword>
<accession>A0A6S6QXH4</accession>